<gene>
    <name evidence="8" type="ORF">LTR77_001088</name>
</gene>
<dbReference type="EMBL" id="JAVRRT010000002">
    <property type="protein sequence ID" value="KAK5174008.1"/>
    <property type="molecule type" value="Genomic_DNA"/>
</dbReference>
<feature type="transmembrane region" description="Helical" evidence="6">
    <location>
        <begin position="233"/>
        <end position="254"/>
    </location>
</feature>
<feature type="transmembrane region" description="Helical" evidence="6">
    <location>
        <begin position="495"/>
        <end position="515"/>
    </location>
</feature>
<keyword evidence="9" id="KW-1185">Reference proteome</keyword>
<feature type="transmembrane region" description="Helical" evidence="6">
    <location>
        <begin position="205"/>
        <end position="227"/>
    </location>
</feature>
<dbReference type="InterPro" id="IPR020846">
    <property type="entry name" value="MFS_dom"/>
</dbReference>
<evidence type="ECO:0000313" key="9">
    <source>
        <dbReference type="Proteomes" id="UP001337655"/>
    </source>
</evidence>
<dbReference type="RefSeq" id="XP_064662677.1">
    <property type="nucleotide sequence ID" value="XM_064798350.1"/>
</dbReference>
<dbReference type="Pfam" id="PF07690">
    <property type="entry name" value="MFS_1"/>
    <property type="match status" value="1"/>
</dbReference>
<dbReference type="Gene3D" id="1.20.1250.20">
    <property type="entry name" value="MFS general substrate transporter like domains"/>
    <property type="match status" value="1"/>
</dbReference>
<protein>
    <recommendedName>
        <fullName evidence="7">Major facilitator superfamily (MFS) profile domain-containing protein</fullName>
    </recommendedName>
</protein>
<comment type="subcellular location">
    <subcellularLocation>
        <location evidence="1">Membrane</location>
        <topology evidence="1">Multi-pass membrane protein</topology>
    </subcellularLocation>
</comment>
<dbReference type="InterPro" id="IPR036259">
    <property type="entry name" value="MFS_trans_sf"/>
</dbReference>
<evidence type="ECO:0000256" key="4">
    <source>
        <dbReference type="ARBA" id="ARBA00023136"/>
    </source>
</evidence>
<feature type="transmembrane region" description="Helical" evidence="6">
    <location>
        <begin position="453"/>
        <end position="475"/>
    </location>
</feature>
<dbReference type="InterPro" id="IPR011701">
    <property type="entry name" value="MFS"/>
</dbReference>
<sequence>MPTWPWNWDWTWCKEPVASPSIRPIDPPDGLAALREINEPHPANPLVNPADPNDKRRVLTRNDPVAYKALGYGKKWYEKWAILTGVFVVQLSMNFNAAAYGNAGEGMKEKFGVSQSQVKLGQMLFLVMYAFGCELWAPWSEELGRKYVMQGSLLFVNAWQVGCALAPNFATILTCRALGGLSSAGGSVTLGIVSDLYEPEEQHYAVLYVVLSSVAGSVIGPIAGGFIQTYLTWYWVFWVQLIFGLVAQAVHCGLVPETREHCLLDEEAQRRRKAGEDPKIYGPNEIRGSFSKRTDFKQMLALMWRPYKLLATEPVILFLCLLSGFSDALIFIGLDSFPLVLGQFNFTVIEIGLSFISLLAGYIIAYISFLVVYGYEGRQKKKGKQYTPERRLWWLLWLVPLEPIGLALFGYAAFGPPKVHWWVAMLGAAFIGIANFAIYMATIDYMIAAYHPVAASATGGNGFCRDFLAGLAALFTGPFYKEIRPGTKWQFSSPTFILCGIGTLLCVPVFVFYFFGEWFRNRSPYATQIEKEREEDREAREHAIIESRKVTPKSTPAASRASSPARAGRVDRGGRIMEMMRLRPKKEPIDIGIEELEI</sequence>
<evidence type="ECO:0000256" key="3">
    <source>
        <dbReference type="ARBA" id="ARBA00022989"/>
    </source>
</evidence>
<dbReference type="GeneID" id="89922436"/>
<dbReference type="PANTHER" id="PTHR23502:SF3">
    <property type="entry name" value="MAJOR FACILITATOR SUPERFAMILY (MFS) PROFILE DOMAIN-CONTAINING PROTEIN-RELATED"/>
    <property type="match status" value="1"/>
</dbReference>
<organism evidence="8 9">
    <name type="scientific">Saxophila tyrrhenica</name>
    <dbReference type="NCBI Taxonomy" id="1690608"/>
    <lineage>
        <taxon>Eukaryota</taxon>
        <taxon>Fungi</taxon>
        <taxon>Dikarya</taxon>
        <taxon>Ascomycota</taxon>
        <taxon>Pezizomycotina</taxon>
        <taxon>Dothideomycetes</taxon>
        <taxon>Dothideomycetidae</taxon>
        <taxon>Mycosphaerellales</taxon>
        <taxon>Extremaceae</taxon>
        <taxon>Saxophila</taxon>
    </lineage>
</organism>
<feature type="region of interest" description="Disordered" evidence="5">
    <location>
        <begin position="544"/>
        <end position="574"/>
    </location>
</feature>
<keyword evidence="2 6" id="KW-0812">Transmembrane</keyword>
<feature type="domain" description="Major facilitator superfamily (MFS) profile" evidence="7">
    <location>
        <begin position="82"/>
        <end position="518"/>
    </location>
</feature>
<evidence type="ECO:0000256" key="1">
    <source>
        <dbReference type="ARBA" id="ARBA00004141"/>
    </source>
</evidence>
<dbReference type="SUPFAM" id="SSF103473">
    <property type="entry name" value="MFS general substrate transporter"/>
    <property type="match status" value="1"/>
</dbReference>
<dbReference type="FunFam" id="1.20.1250.20:FF:000088">
    <property type="entry name" value="MFS multidrug transporter, putative"/>
    <property type="match status" value="1"/>
</dbReference>
<comment type="caution">
    <text evidence="8">The sequence shown here is derived from an EMBL/GenBank/DDBJ whole genome shotgun (WGS) entry which is preliminary data.</text>
</comment>
<evidence type="ECO:0000313" key="8">
    <source>
        <dbReference type="EMBL" id="KAK5174008.1"/>
    </source>
</evidence>
<dbReference type="GO" id="GO:0022857">
    <property type="term" value="F:transmembrane transporter activity"/>
    <property type="evidence" value="ECO:0007669"/>
    <property type="project" value="InterPro"/>
</dbReference>
<evidence type="ECO:0000256" key="5">
    <source>
        <dbReference type="SAM" id="MobiDB-lite"/>
    </source>
</evidence>
<dbReference type="PANTHER" id="PTHR23502">
    <property type="entry name" value="MAJOR FACILITATOR SUPERFAMILY"/>
    <property type="match status" value="1"/>
</dbReference>
<feature type="compositionally biased region" description="Low complexity" evidence="5">
    <location>
        <begin position="556"/>
        <end position="567"/>
    </location>
</feature>
<feature type="transmembrane region" description="Helical" evidence="6">
    <location>
        <begin position="315"/>
        <end position="334"/>
    </location>
</feature>
<name>A0AAV9PLV5_9PEZI</name>
<feature type="transmembrane region" description="Helical" evidence="6">
    <location>
        <begin position="346"/>
        <end position="373"/>
    </location>
</feature>
<dbReference type="AlphaFoldDB" id="A0AAV9PLV5"/>
<keyword evidence="3 6" id="KW-1133">Transmembrane helix</keyword>
<evidence type="ECO:0000256" key="2">
    <source>
        <dbReference type="ARBA" id="ARBA00022692"/>
    </source>
</evidence>
<reference evidence="8 9" key="1">
    <citation type="submission" date="2023-08" db="EMBL/GenBank/DDBJ databases">
        <title>Black Yeasts Isolated from many extreme environments.</title>
        <authorList>
            <person name="Coleine C."/>
            <person name="Stajich J.E."/>
            <person name="Selbmann L."/>
        </authorList>
    </citation>
    <scope>NUCLEOTIDE SEQUENCE [LARGE SCALE GENOMIC DNA]</scope>
    <source>
        <strain evidence="8 9">CCFEE 5935</strain>
    </source>
</reference>
<dbReference type="PROSITE" id="PS50850">
    <property type="entry name" value="MFS"/>
    <property type="match status" value="1"/>
</dbReference>
<evidence type="ECO:0000259" key="7">
    <source>
        <dbReference type="PROSITE" id="PS50850"/>
    </source>
</evidence>
<feature type="transmembrane region" description="Helical" evidence="6">
    <location>
        <begin position="80"/>
        <end position="100"/>
    </location>
</feature>
<accession>A0AAV9PLV5</accession>
<dbReference type="GO" id="GO:0005886">
    <property type="term" value="C:plasma membrane"/>
    <property type="evidence" value="ECO:0007669"/>
    <property type="project" value="TreeGrafter"/>
</dbReference>
<evidence type="ECO:0000256" key="6">
    <source>
        <dbReference type="SAM" id="Phobius"/>
    </source>
</evidence>
<keyword evidence="4 6" id="KW-0472">Membrane</keyword>
<feature type="transmembrane region" description="Helical" evidence="6">
    <location>
        <begin position="394"/>
        <end position="414"/>
    </location>
</feature>
<dbReference type="Proteomes" id="UP001337655">
    <property type="component" value="Unassembled WGS sequence"/>
</dbReference>
<feature type="transmembrane region" description="Helical" evidence="6">
    <location>
        <begin position="420"/>
        <end position="441"/>
    </location>
</feature>
<proteinExistence type="predicted"/>